<dbReference type="SUPFAM" id="SSF52025">
    <property type="entry name" value="PA domain"/>
    <property type="match status" value="1"/>
</dbReference>
<keyword evidence="5 7" id="KW-0378">Hydrolase</keyword>
<keyword evidence="4 7" id="KW-0479">Metal-binding</keyword>
<keyword evidence="3 7" id="KW-0645">Protease</keyword>
<reference evidence="10 11" key="1">
    <citation type="submission" date="2024-01" db="EMBL/GenBank/DDBJ databases">
        <title>Complete genome of Cladobotryum mycophilum ATHUM6906.</title>
        <authorList>
            <person name="Christinaki A.C."/>
            <person name="Myridakis A.I."/>
            <person name="Kouvelis V.N."/>
        </authorList>
    </citation>
    <scope>NUCLEOTIDE SEQUENCE [LARGE SCALE GENOMIC DNA]</scope>
    <source>
        <strain evidence="10 11">ATHUM6906</strain>
    </source>
</reference>
<dbReference type="EMBL" id="JAVFKD010000014">
    <property type="protein sequence ID" value="KAK5989729.1"/>
    <property type="molecule type" value="Genomic_DNA"/>
</dbReference>
<evidence type="ECO:0000256" key="7">
    <source>
        <dbReference type="RuleBase" id="RU361240"/>
    </source>
</evidence>
<comment type="similarity">
    <text evidence="2">Belongs to the peptidase M28 family. M28B subfamily.</text>
</comment>
<keyword evidence="11" id="KW-1185">Reference proteome</keyword>
<dbReference type="SUPFAM" id="SSF53187">
    <property type="entry name" value="Zn-dependent exopeptidases"/>
    <property type="match status" value="1"/>
</dbReference>
<feature type="domain" description="PA" evidence="8">
    <location>
        <begin position="126"/>
        <end position="217"/>
    </location>
</feature>
<dbReference type="InterPro" id="IPR045175">
    <property type="entry name" value="M28_fam"/>
</dbReference>
<organism evidence="10 11">
    <name type="scientific">Cladobotryum mycophilum</name>
    <dbReference type="NCBI Taxonomy" id="491253"/>
    <lineage>
        <taxon>Eukaryota</taxon>
        <taxon>Fungi</taxon>
        <taxon>Dikarya</taxon>
        <taxon>Ascomycota</taxon>
        <taxon>Pezizomycotina</taxon>
        <taxon>Sordariomycetes</taxon>
        <taxon>Hypocreomycetidae</taxon>
        <taxon>Hypocreales</taxon>
        <taxon>Hypocreaceae</taxon>
        <taxon>Cladobotryum</taxon>
    </lineage>
</organism>
<evidence type="ECO:0000313" key="11">
    <source>
        <dbReference type="Proteomes" id="UP001338125"/>
    </source>
</evidence>
<evidence type="ECO:0000256" key="6">
    <source>
        <dbReference type="ARBA" id="ARBA00022833"/>
    </source>
</evidence>
<protein>
    <recommendedName>
        <fullName evidence="7">Peptide hydrolase</fullName>
        <ecNumber evidence="7">3.4.-.-</ecNumber>
    </recommendedName>
</protein>
<evidence type="ECO:0000256" key="3">
    <source>
        <dbReference type="ARBA" id="ARBA00022670"/>
    </source>
</evidence>
<feature type="chain" id="PRO_5045003507" description="Peptide hydrolase" evidence="7">
    <location>
        <begin position="20"/>
        <end position="466"/>
    </location>
</feature>
<dbReference type="Pfam" id="PF02225">
    <property type="entry name" value="PA"/>
    <property type="match status" value="1"/>
</dbReference>
<evidence type="ECO:0000256" key="2">
    <source>
        <dbReference type="ARBA" id="ARBA00005634"/>
    </source>
</evidence>
<accession>A0ABR0SC41</accession>
<keyword evidence="10" id="KW-0031">Aminopeptidase</keyword>
<evidence type="ECO:0000256" key="1">
    <source>
        <dbReference type="ARBA" id="ARBA00001947"/>
    </source>
</evidence>
<dbReference type="Gene3D" id="3.40.630.10">
    <property type="entry name" value="Zn peptidases"/>
    <property type="match status" value="1"/>
</dbReference>
<dbReference type="PANTHER" id="PTHR12147:SF26">
    <property type="entry name" value="PEPTIDASE M28 DOMAIN-CONTAINING PROTEIN"/>
    <property type="match status" value="1"/>
</dbReference>
<dbReference type="Proteomes" id="UP001338125">
    <property type="component" value="Unassembled WGS sequence"/>
</dbReference>
<name>A0ABR0SC41_9HYPO</name>
<dbReference type="EC" id="3.4.-.-" evidence="7"/>
<keyword evidence="7" id="KW-0732">Signal</keyword>
<feature type="signal peptide" evidence="7">
    <location>
        <begin position="1"/>
        <end position="19"/>
    </location>
</feature>
<feature type="domain" description="Peptidase M28" evidence="9">
    <location>
        <begin position="246"/>
        <end position="433"/>
    </location>
</feature>
<keyword evidence="6 7" id="KW-0862">Zinc</keyword>
<dbReference type="PANTHER" id="PTHR12147">
    <property type="entry name" value="METALLOPEPTIDASE M28 FAMILY MEMBER"/>
    <property type="match status" value="1"/>
</dbReference>
<dbReference type="Pfam" id="PF04389">
    <property type="entry name" value="Peptidase_M28"/>
    <property type="match status" value="1"/>
</dbReference>
<dbReference type="InterPro" id="IPR003137">
    <property type="entry name" value="PA_domain"/>
</dbReference>
<dbReference type="InterPro" id="IPR046450">
    <property type="entry name" value="PA_dom_sf"/>
</dbReference>
<evidence type="ECO:0000259" key="9">
    <source>
        <dbReference type="Pfam" id="PF04389"/>
    </source>
</evidence>
<dbReference type="GO" id="GO:0004177">
    <property type="term" value="F:aminopeptidase activity"/>
    <property type="evidence" value="ECO:0007669"/>
    <property type="project" value="UniProtKB-KW"/>
</dbReference>
<gene>
    <name evidence="10" type="ORF">PT974_07988</name>
</gene>
<dbReference type="CDD" id="cd04816">
    <property type="entry name" value="PA_SaNapH_like"/>
    <property type="match status" value="1"/>
</dbReference>
<dbReference type="InterPro" id="IPR007484">
    <property type="entry name" value="Peptidase_M28"/>
</dbReference>
<evidence type="ECO:0000256" key="5">
    <source>
        <dbReference type="ARBA" id="ARBA00022801"/>
    </source>
</evidence>
<proteinExistence type="inferred from homology"/>
<evidence type="ECO:0000256" key="4">
    <source>
        <dbReference type="ARBA" id="ARBA00022723"/>
    </source>
</evidence>
<comment type="cofactor">
    <cofactor evidence="1">
        <name>Zn(2+)</name>
        <dbReference type="ChEBI" id="CHEBI:29105"/>
    </cofactor>
</comment>
<sequence length="466" mass="51319">MKILPLLLCIGTFFTLGLCKPQQLAMDFIEADILSEQFRETLGDLENIANKNGGDRAFGNPGYKASVDYILERLKKHGDKLQTHLQNFTHIYETTKNISLTGPNGKPVHVVTLQYNTPTPLPGGITAQLVSLPVDDTTGSGCYDAQWRGSDVKGKIVLVKRGVCTISEKVRLAKKNGAVAVLIIHDDKENDIGLASLSHQNLGTLIPTGIVRRKEGLHWKKLLDRGDKLNATFIVDTMSEQRESWNIISETTEGDPNHVVMLGAHLDSIQGSPGINDNGSGCAGILQIANFFAKSTNYTNKARFAWWGAQESGLAGSLHYAKGLSEQDADHIRFYLNMDMTGSRHANFYIHAGDEADLKGATIIKHYTWDNGNGGKYIPFKGSSDYVPFVNLGIPTSGIFTGNSRYEHWCYHKKCDNYKSLAWRAVTTSAKAVGTTATMFALSLEGVPPRKKIKIETLVARSKREY</sequence>
<dbReference type="Gene3D" id="3.50.30.30">
    <property type="match status" value="1"/>
</dbReference>
<evidence type="ECO:0000259" key="8">
    <source>
        <dbReference type="Pfam" id="PF02225"/>
    </source>
</evidence>
<comment type="caution">
    <text evidence="10">The sequence shown here is derived from an EMBL/GenBank/DDBJ whole genome shotgun (WGS) entry which is preliminary data.</text>
</comment>
<evidence type="ECO:0000313" key="10">
    <source>
        <dbReference type="EMBL" id="KAK5989729.1"/>
    </source>
</evidence>